<evidence type="ECO:0000313" key="2">
    <source>
        <dbReference type="EMBL" id="VIP05416.1"/>
    </source>
</evidence>
<sequence length="146" mass="14878">MRGRWIAGLILAMAVVGCGGDGTLHVSGKISFNGKPVPAGMVYIIPDSTKGQSGTSGYAKIVDGVYDTSLEGGHGVTPGPVTFAIEGIDPSGPPPKADSEVTARVLFPRYEKKMDLTAANAKQDFEVPASAAKGPTAPKGGPIITP</sequence>
<feature type="region of interest" description="Disordered" evidence="1">
    <location>
        <begin position="127"/>
        <end position="146"/>
    </location>
</feature>
<protein>
    <recommendedName>
        <fullName evidence="4">Carboxypeptidase regulatory-like domain-containing protein</fullName>
    </recommendedName>
</protein>
<dbReference type="AlphaFoldDB" id="A0A6C2YV85"/>
<dbReference type="RefSeq" id="WP_162660487.1">
    <property type="nucleotide sequence ID" value="NZ_LR593887.1"/>
</dbReference>
<evidence type="ECO:0008006" key="4">
    <source>
        <dbReference type="Google" id="ProtNLM"/>
    </source>
</evidence>
<proteinExistence type="predicted"/>
<dbReference type="KEGG" id="tim:GMBLW1_37770"/>
<evidence type="ECO:0000256" key="1">
    <source>
        <dbReference type="SAM" id="MobiDB-lite"/>
    </source>
</evidence>
<name>A0A6C2YV85_9BACT</name>
<dbReference type="EMBL" id="LR586016">
    <property type="protein sequence ID" value="VIP05416.1"/>
    <property type="molecule type" value="Genomic_DNA"/>
</dbReference>
<keyword evidence="3" id="KW-1185">Reference proteome</keyword>
<dbReference type="PROSITE" id="PS51257">
    <property type="entry name" value="PROKAR_LIPOPROTEIN"/>
    <property type="match status" value="1"/>
</dbReference>
<dbReference type="EMBL" id="LR593887">
    <property type="protein sequence ID" value="VTS08188.1"/>
    <property type="molecule type" value="Genomic_DNA"/>
</dbReference>
<accession>A0A6C2YV85</accession>
<dbReference type="InParanoid" id="A0A6C2YV85"/>
<gene>
    <name evidence="2" type="ORF">GMBLW1_37770</name>
</gene>
<dbReference type="Proteomes" id="UP000464378">
    <property type="component" value="Chromosome"/>
</dbReference>
<organism evidence="2">
    <name type="scientific">Tuwongella immobilis</name>
    <dbReference type="NCBI Taxonomy" id="692036"/>
    <lineage>
        <taxon>Bacteria</taxon>
        <taxon>Pseudomonadati</taxon>
        <taxon>Planctomycetota</taxon>
        <taxon>Planctomycetia</taxon>
        <taxon>Gemmatales</taxon>
        <taxon>Gemmataceae</taxon>
        <taxon>Tuwongella</taxon>
    </lineage>
</organism>
<evidence type="ECO:0000313" key="3">
    <source>
        <dbReference type="Proteomes" id="UP000464378"/>
    </source>
</evidence>
<reference evidence="2" key="1">
    <citation type="submission" date="2019-04" db="EMBL/GenBank/DDBJ databases">
        <authorList>
            <consortium name="Science for Life Laboratories"/>
        </authorList>
    </citation>
    <scope>NUCLEOTIDE SEQUENCE</scope>
    <source>
        <strain evidence="2">MBLW1</strain>
    </source>
</reference>